<dbReference type="EMBL" id="CM037614">
    <property type="protein sequence ID" value="KAH8017540.1"/>
    <property type="molecule type" value="Genomic_DNA"/>
</dbReference>
<proteinExistence type="predicted"/>
<keyword evidence="2" id="KW-1185">Reference proteome</keyword>
<gene>
    <name evidence="1" type="ORF">K3G42_030574</name>
</gene>
<dbReference type="Proteomes" id="UP000827872">
    <property type="component" value="Linkage Group LG01"/>
</dbReference>
<organism evidence="1 2">
    <name type="scientific">Sphaerodactylus townsendi</name>
    <dbReference type="NCBI Taxonomy" id="933632"/>
    <lineage>
        <taxon>Eukaryota</taxon>
        <taxon>Metazoa</taxon>
        <taxon>Chordata</taxon>
        <taxon>Craniata</taxon>
        <taxon>Vertebrata</taxon>
        <taxon>Euteleostomi</taxon>
        <taxon>Lepidosauria</taxon>
        <taxon>Squamata</taxon>
        <taxon>Bifurcata</taxon>
        <taxon>Gekkota</taxon>
        <taxon>Sphaerodactylidae</taxon>
        <taxon>Sphaerodactylus</taxon>
    </lineage>
</organism>
<accession>A0ACB8GCP8</accession>
<protein>
    <submittedName>
        <fullName evidence="1">Uncharacterized protein</fullName>
    </submittedName>
</protein>
<comment type="caution">
    <text evidence="1">The sequence shown here is derived from an EMBL/GenBank/DDBJ whole genome shotgun (WGS) entry which is preliminary data.</text>
</comment>
<sequence>MPPASRRTMARAADHPPFAKTKPAPQHVRTSQGSDLRRKQPLPCSERRRIFPLSSPGQPRWKLAKLKAAAVETAKLERRRSRPAVATPKGSEGFRAEQGCRRRPDRLDGKQLMLIRWAGQEPGSLEEAKLCYGRRFVVEAESPPWDRERWILLPAPV</sequence>
<reference evidence="1" key="1">
    <citation type="submission" date="2021-08" db="EMBL/GenBank/DDBJ databases">
        <title>The first chromosome-level gecko genome reveals the dynamic sex chromosomes of Neotropical dwarf geckos (Sphaerodactylidae: Sphaerodactylus).</title>
        <authorList>
            <person name="Pinto B.J."/>
            <person name="Keating S.E."/>
            <person name="Gamble T."/>
        </authorList>
    </citation>
    <scope>NUCLEOTIDE SEQUENCE</scope>
    <source>
        <strain evidence="1">TG3544</strain>
    </source>
</reference>
<evidence type="ECO:0000313" key="1">
    <source>
        <dbReference type="EMBL" id="KAH8017540.1"/>
    </source>
</evidence>
<name>A0ACB8GCP8_9SAUR</name>
<evidence type="ECO:0000313" key="2">
    <source>
        <dbReference type="Proteomes" id="UP000827872"/>
    </source>
</evidence>